<dbReference type="Pfam" id="PF12836">
    <property type="entry name" value="HHH_3"/>
    <property type="match status" value="1"/>
</dbReference>
<feature type="region of interest" description="Disordered" evidence="1">
    <location>
        <begin position="386"/>
        <end position="408"/>
    </location>
</feature>
<evidence type="ECO:0000256" key="1">
    <source>
        <dbReference type="SAM" id="MobiDB-lite"/>
    </source>
</evidence>
<dbReference type="Gene3D" id="1.10.150.280">
    <property type="entry name" value="AF1531-like domain"/>
    <property type="match status" value="1"/>
</dbReference>
<dbReference type="GO" id="GO:0005886">
    <property type="term" value="C:plasma membrane"/>
    <property type="evidence" value="ECO:0007669"/>
    <property type="project" value="TreeGrafter"/>
</dbReference>
<dbReference type="PANTHER" id="PTHR21180">
    <property type="entry name" value="ENDONUCLEASE/EXONUCLEASE/PHOSPHATASE FAMILY DOMAIN-CONTAINING PROTEIN 1"/>
    <property type="match status" value="1"/>
</dbReference>
<dbReference type="EMBL" id="JAKFHA010000020">
    <property type="protein sequence ID" value="MCF2531010.1"/>
    <property type="molecule type" value="Genomic_DNA"/>
</dbReference>
<dbReference type="InterPro" id="IPR051675">
    <property type="entry name" value="Endo/Exo/Phosphatase_dom_1"/>
</dbReference>
<reference evidence="2" key="1">
    <citation type="submission" date="2022-01" db="EMBL/GenBank/DDBJ databases">
        <title>Genome-Based Taxonomic Classification of the Phylum Actinobacteria.</title>
        <authorList>
            <person name="Gao Y."/>
        </authorList>
    </citation>
    <scope>NUCLEOTIDE SEQUENCE</scope>
    <source>
        <strain evidence="2">KLBMP 8922</strain>
    </source>
</reference>
<evidence type="ECO:0000313" key="2">
    <source>
        <dbReference type="EMBL" id="MCF2531010.1"/>
    </source>
</evidence>
<dbReference type="SUPFAM" id="SSF47781">
    <property type="entry name" value="RuvA domain 2-like"/>
    <property type="match status" value="1"/>
</dbReference>
<organism evidence="2 3">
    <name type="scientific">Yinghuangia soli</name>
    <dbReference type="NCBI Taxonomy" id="2908204"/>
    <lineage>
        <taxon>Bacteria</taxon>
        <taxon>Bacillati</taxon>
        <taxon>Actinomycetota</taxon>
        <taxon>Actinomycetes</taxon>
        <taxon>Kitasatosporales</taxon>
        <taxon>Streptomycetaceae</taxon>
        <taxon>Yinghuangia</taxon>
    </lineage>
</organism>
<evidence type="ECO:0000313" key="3">
    <source>
        <dbReference type="Proteomes" id="UP001165378"/>
    </source>
</evidence>
<feature type="compositionally biased region" description="Basic and acidic residues" evidence="1">
    <location>
        <begin position="386"/>
        <end position="402"/>
    </location>
</feature>
<protein>
    <submittedName>
        <fullName evidence="2">Helix-hairpin-helix domain-containing protein</fullName>
    </submittedName>
</protein>
<dbReference type="PANTHER" id="PTHR21180:SF32">
    <property type="entry name" value="ENDONUCLEASE_EXONUCLEASE_PHOSPHATASE FAMILY DOMAIN-CONTAINING PROTEIN 1"/>
    <property type="match status" value="1"/>
</dbReference>
<accession>A0AA41Q3S8</accession>
<proteinExistence type="predicted"/>
<comment type="caution">
    <text evidence="2">The sequence shown here is derived from an EMBL/GenBank/DDBJ whole genome shotgun (WGS) entry which is preliminary data.</text>
</comment>
<keyword evidence="3" id="KW-1185">Reference proteome</keyword>
<name>A0AA41Q3S8_9ACTN</name>
<sequence>MAQLVDINSASEATLAALPGVGDTIAESIVAFREAHGPFAAVEGLLRVDGFTESLLARLRRRITAEPPAFRTPARETVDVQLVQASGTGDFTGHTVSVTGVHSNGEGGVGDVPFAAYGQAAADGTVTLDIPARAGLVGDVSIAAGAPDGEILARKETAGPTLPQSVQLTLDARVPGTTQPNKDPGAGRPTRVRGRVIDSAGRRQAAGLQVVLWGATAQNPAQADYRALTVATTDNRGHFGGPYPVAVFTDAHATVGIDDDAVKVPVHLEAGGQFPETVLLVVDLPQPEDEEDCSCHSPASAPRLPDAVDLARADGTFSSDAGMGRCVDFTKPDRTLEEYGFSYLVRTTEPEIRGLVLEEPVKVPGHKLNPYIRDFAKLANELAAEEARRGAGDEPAARDVREAGGAGGSGLRTLSGHAALGAAAIAGSAAAPNAPEAAEATETALIDAATLRGLMRDPGSSPLDAIRTAAQLTRYADLRRYLGAAAARPPGRRPLTAEDSVDWDDDPTVFQAATIAHGHILRFKQEWVADGYSMGNLLYSLPLAPGQRKQIAVVDWERRETTAETGFRESRDNLEASLTRDRDINEIISGTLQESTRGGSSSSSGSIAAGLGIAAIVPPVGGLLGVGGGSSSADSSSWQESSRSTAASALNQLRDRTLQAASSVRTQRTSVVHTVAQGERVVATTESVANYNHCHALTIQYFEVLRHLLVRERLVDVQECLLVPLPMSWFTADKALRWRSTLAEATPAALRGGYAALDRIRAAYAGSDLPAHRYADENLVTVSGELNIRFQLARPRDTDDKFDPDEWEPLRRLFGFTPQDFYDQYLKGQQFKDRVFLEQLGPKIAASVARALRVEALRDDDTPVDLGIDPTLVTRFGNDQSLFVSLRMSRSLPAVMRSAIKSVRISAQLGLAGLPFLGEILPAGSRVIVESGTLRYRTAHLSSTLFGDASIQNDLTGYDHVRIETPLNRQEMRNPREEDKELVRKLLAHLNENIELYHHHLWSRMSDARRFMLLDGVEAPNSGGRSVASVVENELIGIVGNSLVLPVARGFHLDPTFRQDAKKPVDLLEHYQPNTPIEPTRIAVPTSGVYAEAVMGACNSCEEQEENRFWRWHEVPIPDAPPQILPTSTDTRRALPADVSPADFPQPIIAMQNAPAAPDPTGVGAALTLLGQAGAFRDMAGLEGTQKNAAAALEQAFTTATAFGTKAADLALQAKMSKDIDKALKTIKTAKAEGLIGDRQAAELTGTAIRGMVGAGATNPQSATTTGEVKELADSAGENNASVSVTRPTGEKIDVDARPLAMPGSNPPHDAGVPPLPAGVPQADVQIEITGGMHTLDPLSSGPPAEFVFTIKDLTSITADKATLSLNDGNVTVYEQVLPQSFLSTGRYVWHWDGRNMQGIFDGETLRRQLHLMLDFEYQGAKTIDKLVTLDNRANAGWTSAKVDKAAKRIAVDVYVDCQNEDSLPQATFDKLRGLVISGIGKYWSRQVTYAGSTYTVQVTANQRNYAAEDLDLYIETGSGYRRSHNSGIIDASIFYNKGFFGGMNANADRDYEITAAHEFGHAILEAWGGKALSWGHKGTVNANPFKFWNFQDPSPSATAYPATGEIDLMKYYTGSEPADYATRVIAAEDDVLRLIGVTSVTLRMP</sequence>
<dbReference type="RefSeq" id="WP_235055678.1">
    <property type="nucleotide sequence ID" value="NZ_JAKFHA010000020.1"/>
</dbReference>
<dbReference type="Proteomes" id="UP001165378">
    <property type="component" value="Unassembled WGS sequence"/>
</dbReference>
<dbReference type="InterPro" id="IPR010994">
    <property type="entry name" value="RuvA_2-like"/>
</dbReference>
<gene>
    <name evidence="2" type="ORF">LZ495_27875</name>
</gene>